<keyword evidence="1" id="KW-0732">Signal</keyword>
<keyword evidence="3" id="KW-1185">Reference proteome</keyword>
<evidence type="ECO:0000256" key="1">
    <source>
        <dbReference type="SAM" id="SignalP"/>
    </source>
</evidence>
<sequence length="289" mass="31082">MLANSYSHWCGHLSLATFAALLLRGTSALPTTTTNFTNSPGPVVPVALPALMESVSYSKPPAPGAPTATTRLATGCYDFFFAKDGGASRNTTNNCSPKASTGPVIEICQRYDPATEVGLCLWSGSDPNGVERKKSGWLSSSATENCGKEMRADCFSGPARCQNQGLFQRTGVTLPPVLVTDARTTKAFLALNPTADEINNGCLAGSVTWDLKSQLCIPTSAILDISRTIDRSKRHQTYAVVHAKIQTGTTVPDGIILILYLGYHHTLCWCEFIPQRMIDYLKGSDKETL</sequence>
<evidence type="ECO:0000313" key="3">
    <source>
        <dbReference type="Proteomes" id="UP000886653"/>
    </source>
</evidence>
<reference evidence="2" key="1">
    <citation type="submission" date="2013-11" db="EMBL/GenBank/DDBJ databases">
        <title>Genome sequence of the fusiform rust pathogen reveals effectors for host alternation and coevolution with pine.</title>
        <authorList>
            <consortium name="DOE Joint Genome Institute"/>
            <person name="Smith K."/>
            <person name="Pendleton A."/>
            <person name="Kubisiak T."/>
            <person name="Anderson C."/>
            <person name="Salamov A."/>
            <person name="Aerts A."/>
            <person name="Riley R."/>
            <person name="Clum A."/>
            <person name="Lindquist E."/>
            <person name="Ence D."/>
            <person name="Campbell M."/>
            <person name="Kronenberg Z."/>
            <person name="Feau N."/>
            <person name="Dhillon B."/>
            <person name="Hamelin R."/>
            <person name="Burleigh J."/>
            <person name="Smith J."/>
            <person name="Yandell M."/>
            <person name="Nelson C."/>
            <person name="Grigoriev I."/>
            <person name="Davis J."/>
        </authorList>
    </citation>
    <scope>NUCLEOTIDE SEQUENCE</scope>
    <source>
        <strain evidence="2">G11</strain>
    </source>
</reference>
<proteinExistence type="predicted"/>
<protein>
    <submittedName>
        <fullName evidence="2">Uncharacterized protein</fullName>
    </submittedName>
</protein>
<organism evidence="2 3">
    <name type="scientific">Cronartium quercuum f. sp. fusiforme G11</name>
    <dbReference type="NCBI Taxonomy" id="708437"/>
    <lineage>
        <taxon>Eukaryota</taxon>
        <taxon>Fungi</taxon>
        <taxon>Dikarya</taxon>
        <taxon>Basidiomycota</taxon>
        <taxon>Pucciniomycotina</taxon>
        <taxon>Pucciniomycetes</taxon>
        <taxon>Pucciniales</taxon>
        <taxon>Coleosporiaceae</taxon>
        <taxon>Cronartium</taxon>
    </lineage>
</organism>
<gene>
    <name evidence="2" type="ORF">CROQUDRAFT_706484</name>
</gene>
<dbReference type="AlphaFoldDB" id="A0A9P6NG34"/>
<feature type="signal peptide" evidence="1">
    <location>
        <begin position="1"/>
        <end position="28"/>
    </location>
</feature>
<comment type="caution">
    <text evidence="2">The sequence shown here is derived from an EMBL/GenBank/DDBJ whole genome shotgun (WGS) entry which is preliminary data.</text>
</comment>
<evidence type="ECO:0000313" key="2">
    <source>
        <dbReference type="EMBL" id="KAG0145333.1"/>
    </source>
</evidence>
<dbReference type="Proteomes" id="UP000886653">
    <property type="component" value="Unassembled WGS sequence"/>
</dbReference>
<name>A0A9P6NG34_9BASI</name>
<dbReference type="EMBL" id="MU167278">
    <property type="protein sequence ID" value="KAG0145333.1"/>
    <property type="molecule type" value="Genomic_DNA"/>
</dbReference>
<accession>A0A9P6NG34</accession>
<feature type="chain" id="PRO_5040371400" evidence="1">
    <location>
        <begin position="29"/>
        <end position="289"/>
    </location>
</feature>